<protein>
    <submittedName>
        <fullName evidence="6">Uncharacterized protein</fullName>
    </submittedName>
</protein>
<evidence type="ECO:0000313" key="6">
    <source>
        <dbReference type="EMBL" id="AGO87755.1"/>
    </source>
</evidence>
<evidence type="ECO:0000256" key="5">
    <source>
        <dbReference type="ARBA" id="ARBA00023136"/>
    </source>
</evidence>
<reference evidence="6" key="1">
    <citation type="journal article" date="2014" name="ISME J.">
        <title>Genomic properties of Marine Group A bacteria indicate a role in the marine sulfur cycle.</title>
        <authorList>
            <person name="Wright J.J."/>
            <person name="Mewis K."/>
            <person name="Hanson N.W."/>
            <person name="Konwar K.M."/>
            <person name="Maas K.R."/>
            <person name="Hallam S.J."/>
        </authorList>
    </citation>
    <scope>NUCLEOTIDE SEQUENCE</scope>
</reference>
<dbReference type="NCBIfam" id="TIGR04183">
    <property type="entry name" value="Por_Secre_tail"/>
    <property type="match status" value="1"/>
</dbReference>
<accession>S4W9M8</accession>
<dbReference type="InterPro" id="IPR045232">
    <property type="entry name" value="FAM234"/>
</dbReference>
<dbReference type="InterPro" id="IPR015943">
    <property type="entry name" value="WD40/YVTN_repeat-like_dom_sf"/>
</dbReference>
<dbReference type="Pfam" id="PF13517">
    <property type="entry name" value="FG-GAP_3"/>
    <property type="match status" value="1"/>
</dbReference>
<dbReference type="SUPFAM" id="SSF69318">
    <property type="entry name" value="Integrin alpha N-terminal domain"/>
    <property type="match status" value="1"/>
</dbReference>
<keyword evidence="5" id="KW-0472">Membrane</keyword>
<dbReference type="EMBL" id="KF170413">
    <property type="protein sequence ID" value="AGO87755.1"/>
    <property type="molecule type" value="Genomic_DNA"/>
</dbReference>
<dbReference type="InterPro" id="IPR028994">
    <property type="entry name" value="Integrin_alpha_N"/>
</dbReference>
<dbReference type="GO" id="GO:0016020">
    <property type="term" value="C:membrane"/>
    <property type="evidence" value="ECO:0007669"/>
    <property type="project" value="UniProtKB-SubCell"/>
</dbReference>
<dbReference type="AlphaFoldDB" id="S4W9M8"/>
<dbReference type="Gene3D" id="2.130.10.10">
    <property type="entry name" value="YVTN repeat-like/Quinoprotein amine dehydrogenase"/>
    <property type="match status" value="1"/>
</dbReference>
<evidence type="ECO:0000256" key="2">
    <source>
        <dbReference type="ARBA" id="ARBA00022692"/>
    </source>
</evidence>
<sequence>MRFISGSEDDKLHGYMIAGITQYGFPFSAEDNIRSSPAGGDVDGDGNNEIVFGSHDGNLYILSTNGVQELAYMQTGYIVGAPALVNLDGDEDLEIVFTTQNGSNGKVYAIHHDGTDVDGFPVDISEKMLVGAAVGDLEGDGSMDIVVVTWDDNIHAMNADGSAKAGFPFQTGERFNSPPTLVDLDNDGDLEIVAGNDDGELYCLNHNGNAMAYFSTGDDIRGGISVADLNDDGSVELLFTGYDDLVHVWNPTLNAELDGWPIDLGYNSLSGPVTADLDNDGDLEVVAAMKQGQLTVFHHDGSVMNNFPINFSGDIETTPAIGDLDNDDDFEIIVGTTQGLEVIDIKSEGGTRDSWKMHRGNPHRNGLYDITLVSIEPDKDILPGEFFVSQNFPNPFNPTTHVNIQLPEQNNLIVSIYDVSSRLINILANDKLDAGFYSIEWNGKDKFGQAVPTGVYFMKVVSGDFTATKKMVFIK</sequence>
<keyword evidence="4" id="KW-1133">Transmembrane helix</keyword>
<keyword evidence="3" id="KW-0732">Signal</keyword>
<name>S4W9M8_9BACT</name>
<evidence type="ECO:0000256" key="1">
    <source>
        <dbReference type="ARBA" id="ARBA00004167"/>
    </source>
</evidence>
<organism evidence="6">
    <name type="scientific">uncultured bacterium L413009-K18</name>
    <dbReference type="NCBI Taxonomy" id="1343850"/>
    <lineage>
        <taxon>Bacteria</taxon>
        <taxon>environmental samples</taxon>
    </lineage>
</organism>
<dbReference type="InterPro" id="IPR026444">
    <property type="entry name" value="Secre_tail"/>
</dbReference>
<dbReference type="PANTHER" id="PTHR21419:SF23">
    <property type="entry name" value="PROTEIN DEFECTIVE IN EXINE FORMATION 1"/>
    <property type="match status" value="1"/>
</dbReference>
<comment type="subcellular location">
    <subcellularLocation>
        <location evidence="1">Membrane</location>
        <topology evidence="1">Single-pass membrane protein</topology>
    </subcellularLocation>
</comment>
<dbReference type="Gene3D" id="2.60.40.4070">
    <property type="match status" value="1"/>
</dbReference>
<evidence type="ECO:0000256" key="4">
    <source>
        <dbReference type="ARBA" id="ARBA00022989"/>
    </source>
</evidence>
<keyword evidence="2" id="KW-0812">Transmembrane</keyword>
<evidence type="ECO:0000256" key="3">
    <source>
        <dbReference type="ARBA" id="ARBA00022729"/>
    </source>
</evidence>
<dbReference type="PANTHER" id="PTHR21419">
    <property type="match status" value="1"/>
</dbReference>
<proteinExistence type="predicted"/>
<dbReference type="InterPro" id="IPR013517">
    <property type="entry name" value="FG-GAP"/>
</dbReference>